<feature type="active site" evidence="9">
    <location>
        <position position="143"/>
    </location>
</feature>
<keyword evidence="2 9" id="KW-1003">Cell membrane</keyword>
<dbReference type="GO" id="GO:0005886">
    <property type="term" value="C:plasma membrane"/>
    <property type="evidence" value="ECO:0007669"/>
    <property type="project" value="UniProtKB-SubCell"/>
</dbReference>
<sequence>MLCVLCGKKTMLKWLWLSVVIVVLDQGTKLLASHSLELHQPVSLIPMLNLTLMHNTGAAFSFLSNAGGWQRWFFTGLALVISAFIIGWIRKLEAGQTWLAVALALILGGALGNVWDRVMLGYVVDFIDVYYGRWHWPAFNIADAAISIGAVMLVIDSFRGHRRT</sequence>
<dbReference type="PRINTS" id="PR00781">
    <property type="entry name" value="LIPOSIGPTASE"/>
</dbReference>
<dbReference type="EC" id="3.4.23.36" evidence="9"/>
<name>A0A1G5PQA7_9GAMM</name>
<dbReference type="PANTHER" id="PTHR33695:SF1">
    <property type="entry name" value="LIPOPROTEIN SIGNAL PEPTIDASE"/>
    <property type="match status" value="1"/>
</dbReference>
<feature type="transmembrane region" description="Helical" evidence="9">
    <location>
        <begin position="96"/>
        <end position="115"/>
    </location>
</feature>
<keyword evidence="3 9" id="KW-0645">Protease</keyword>
<dbReference type="EMBL" id="FMWD01000002">
    <property type="protein sequence ID" value="SCZ51633.1"/>
    <property type="molecule type" value="Genomic_DNA"/>
</dbReference>
<comment type="subcellular location">
    <subcellularLocation>
        <location evidence="9">Cell membrane</location>
        <topology evidence="9">Multi-pass membrane protein</topology>
    </subcellularLocation>
</comment>
<feature type="transmembrane region" description="Helical" evidence="9">
    <location>
        <begin position="135"/>
        <end position="155"/>
    </location>
</feature>
<accession>A0A1G5PQA7</accession>
<dbReference type="UniPathway" id="UPA00665"/>
<gene>
    <name evidence="9" type="primary">lspA</name>
    <name evidence="11" type="ORF">SAMN03097708_00548</name>
</gene>
<evidence type="ECO:0000256" key="9">
    <source>
        <dbReference type="HAMAP-Rule" id="MF_00161"/>
    </source>
</evidence>
<evidence type="ECO:0000256" key="1">
    <source>
        <dbReference type="ARBA" id="ARBA00006139"/>
    </source>
</evidence>
<comment type="similarity">
    <text evidence="1 9 10">Belongs to the peptidase A8 family.</text>
</comment>
<dbReference type="InterPro" id="IPR001872">
    <property type="entry name" value="Peptidase_A8"/>
</dbReference>
<evidence type="ECO:0000256" key="8">
    <source>
        <dbReference type="ARBA" id="ARBA00023136"/>
    </source>
</evidence>
<dbReference type="NCBIfam" id="TIGR00077">
    <property type="entry name" value="lspA"/>
    <property type="match status" value="1"/>
</dbReference>
<feature type="transmembrane region" description="Helical" evidence="9">
    <location>
        <begin position="69"/>
        <end position="89"/>
    </location>
</feature>
<dbReference type="HAMAP" id="MF_00161">
    <property type="entry name" value="LspA"/>
    <property type="match status" value="1"/>
</dbReference>
<organism evidence="11 12">
    <name type="scientific">Thiohalomonas denitrificans</name>
    <dbReference type="NCBI Taxonomy" id="415747"/>
    <lineage>
        <taxon>Bacteria</taxon>
        <taxon>Pseudomonadati</taxon>
        <taxon>Pseudomonadota</taxon>
        <taxon>Gammaproteobacteria</taxon>
        <taxon>Thiohalomonadales</taxon>
        <taxon>Thiohalomonadaceae</taxon>
        <taxon>Thiohalomonas</taxon>
    </lineage>
</organism>
<dbReference type="PANTHER" id="PTHR33695">
    <property type="entry name" value="LIPOPROTEIN SIGNAL PEPTIDASE"/>
    <property type="match status" value="1"/>
</dbReference>
<dbReference type="Pfam" id="PF01252">
    <property type="entry name" value="Peptidase_A8"/>
    <property type="match status" value="1"/>
</dbReference>
<feature type="active site" evidence="9">
    <location>
        <position position="125"/>
    </location>
</feature>
<dbReference type="AlphaFoldDB" id="A0A1G5PQA7"/>
<dbReference type="Proteomes" id="UP000199648">
    <property type="component" value="Unassembled WGS sequence"/>
</dbReference>
<feature type="transmembrane region" description="Helical" evidence="9">
    <location>
        <begin position="14"/>
        <end position="32"/>
    </location>
</feature>
<comment type="catalytic activity">
    <reaction evidence="9">
        <text>Release of signal peptides from bacterial membrane prolipoproteins. Hydrolyzes -Xaa-Yaa-Zaa-|-(S,diacylglyceryl)Cys-, in which Xaa is hydrophobic (preferably Leu), and Yaa (Ala or Ser) and Zaa (Gly or Ala) have small, neutral side chains.</text>
        <dbReference type="EC" id="3.4.23.36"/>
    </reaction>
</comment>
<comment type="pathway">
    <text evidence="9">Protein modification; lipoprotein biosynthesis (signal peptide cleavage).</text>
</comment>
<evidence type="ECO:0000256" key="2">
    <source>
        <dbReference type="ARBA" id="ARBA00022475"/>
    </source>
</evidence>
<protein>
    <recommendedName>
        <fullName evidence="9">Lipoprotein signal peptidase</fullName>
        <ecNumber evidence="9">3.4.23.36</ecNumber>
    </recommendedName>
    <alternativeName>
        <fullName evidence="9">Prolipoprotein signal peptidase</fullName>
    </alternativeName>
    <alternativeName>
        <fullName evidence="9">Signal peptidase II</fullName>
        <shortName evidence="9">SPase II</shortName>
    </alternativeName>
</protein>
<evidence type="ECO:0000256" key="5">
    <source>
        <dbReference type="ARBA" id="ARBA00022750"/>
    </source>
</evidence>
<evidence type="ECO:0000313" key="12">
    <source>
        <dbReference type="Proteomes" id="UP000199648"/>
    </source>
</evidence>
<proteinExistence type="inferred from homology"/>
<keyword evidence="4 9" id="KW-0812">Transmembrane</keyword>
<keyword evidence="6 9" id="KW-0378">Hydrolase</keyword>
<evidence type="ECO:0000256" key="3">
    <source>
        <dbReference type="ARBA" id="ARBA00022670"/>
    </source>
</evidence>
<keyword evidence="8 9" id="KW-0472">Membrane</keyword>
<evidence type="ECO:0000256" key="10">
    <source>
        <dbReference type="RuleBase" id="RU004181"/>
    </source>
</evidence>
<evidence type="ECO:0000256" key="4">
    <source>
        <dbReference type="ARBA" id="ARBA00022692"/>
    </source>
</evidence>
<dbReference type="GO" id="GO:0004190">
    <property type="term" value="F:aspartic-type endopeptidase activity"/>
    <property type="evidence" value="ECO:0007669"/>
    <property type="project" value="UniProtKB-UniRule"/>
</dbReference>
<evidence type="ECO:0000256" key="6">
    <source>
        <dbReference type="ARBA" id="ARBA00022801"/>
    </source>
</evidence>
<evidence type="ECO:0000256" key="7">
    <source>
        <dbReference type="ARBA" id="ARBA00022989"/>
    </source>
</evidence>
<comment type="function">
    <text evidence="9">This protein specifically catalyzes the removal of signal peptides from prolipoproteins.</text>
</comment>
<keyword evidence="7 9" id="KW-1133">Transmembrane helix</keyword>
<reference evidence="11 12" key="1">
    <citation type="submission" date="2016-10" db="EMBL/GenBank/DDBJ databases">
        <authorList>
            <person name="de Groot N.N."/>
        </authorList>
    </citation>
    <scope>NUCLEOTIDE SEQUENCE [LARGE SCALE GENOMIC DNA]</scope>
    <source>
        <strain evidence="11 12">HLD2</strain>
    </source>
</reference>
<dbReference type="STRING" id="415747.SAMN03097708_00548"/>
<keyword evidence="5 9" id="KW-0064">Aspartyl protease</keyword>
<evidence type="ECO:0000313" key="11">
    <source>
        <dbReference type="EMBL" id="SCZ51633.1"/>
    </source>
</evidence>
<dbReference type="GO" id="GO:0006508">
    <property type="term" value="P:proteolysis"/>
    <property type="evidence" value="ECO:0007669"/>
    <property type="project" value="UniProtKB-KW"/>
</dbReference>
<keyword evidence="12" id="KW-1185">Reference proteome</keyword>